<sequence length="92" mass="10277">MSGSVRVGHCARHLAGTRTSERDRQELRATVEWSKAPLVCLLCVQPTAQASSADVRCHLLDIEVAPTPLRPRSRKFLLVRRHSPGLGLRQRL</sequence>
<accession>A4X2H5</accession>
<gene>
    <name evidence="2" type="ordered locus">Strop_0595</name>
</gene>
<dbReference type="EMBL" id="CP000667">
    <property type="protein sequence ID" value="ABP53075.1"/>
    <property type="molecule type" value="Genomic_DNA"/>
</dbReference>
<evidence type="ECO:0000256" key="1">
    <source>
        <dbReference type="SAM" id="MobiDB-lite"/>
    </source>
</evidence>
<reference evidence="3" key="1">
    <citation type="journal article" date="2007" name="Proc. Natl. Acad. Sci. U.S.A.">
        <title>Genome sequencing reveals complex secondary metabolome in the marine actinomycete Salinispora tropica.</title>
        <authorList>
            <person name="Udwary D.W."/>
            <person name="Zeigler L."/>
            <person name="Asolkar R.N."/>
            <person name="Singan V."/>
            <person name="Lapidus A."/>
            <person name="Fenical W."/>
            <person name="Jensen P.R."/>
            <person name="Moore B.S."/>
        </authorList>
    </citation>
    <scope>NUCLEOTIDE SEQUENCE [LARGE SCALE GENOMIC DNA]</scope>
    <source>
        <strain evidence="3">ATCC BAA-916 / DSM 44818 / CNB-440</strain>
    </source>
</reference>
<protein>
    <submittedName>
        <fullName evidence="2">Uncharacterized protein</fullName>
    </submittedName>
</protein>
<name>A4X2H5_SALTO</name>
<proteinExistence type="predicted"/>
<keyword evidence="3" id="KW-1185">Reference proteome</keyword>
<feature type="region of interest" description="Disordered" evidence="1">
    <location>
        <begin position="1"/>
        <end position="21"/>
    </location>
</feature>
<organism evidence="2 3">
    <name type="scientific">Salinispora tropica (strain ATCC BAA-916 / DSM 44818 / JCM 13857 / NBRC 105044 / CNB-440)</name>
    <dbReference type="NCBI Taxonomy" id="369723"/>
    <lineage>
        <taxon>Bacteria</taxon>
        <taxon>Bacillati</taxon>
        <taxon>Actinomycetota</taxon>
        <taxon>Actinomycetes</taxon>
        <taxon>Micromonosporales</taxon>
        <taxon>Micromonosporaceae</taxon>
        <taxon>Salinispora</taxon>
    </lineage>
</organism>
<evidence type="ECO:0000313" key="3">
    <source>
        <dbReference type="Proteomes" id="UP000000235"/>
    </source>
</evidence>
<evidence type="ECO:0000313" key="2">
    <source>
        <dbReference type="EMBL" id="ABP53075.1"/>
    </source>
</evidence>
<dbReference type="AlphaFoldDB" id="A4X2H5"/>
<dbReference type="STRING" id="369723.Strop_0595"/>
<dbReference type="HOGENOM" id="CLU_2411500_0_0_11"/>
<dbReference type="Proteomes" id="UP000000235">
    <property type="component" value="Chromosome"/>
</dbReference>
<dbReference type="KEGG" id="stp:Strop_0595"/>